<dbReference type="GeneID" id="70130905"/>
<organism evidence="4 5">
    <name type="scientific">Truncatella angustata</name>
    <dbReference type="NCBI Taxonomy" id="152316"/>
    <lineage>
        <taxon>Eukaryota</taxon>
        <taxon>Fungi</taxon>
        <taxon>Dikarya</taxon>
        <taxon>Ascomycota</taxon>
        <taxon>Pezizomycotina</taxon>
        <taxon>Sordariomycetes</taxon>
        <taxon>Xylariomycetidae</taxon>
        <taxon>Amphisphaeriales</taxon>
        <taxon>Sporocadaceae</taxon>
        <taxon>Truncatella</taxon>
    </lineage>
</organism>
<protein>
    <recommendedName>
        <fullName evidence="3">NmrA-like domain-containing protein</fullName>
    </recommendedName>
</protein>
<comment type="caution">
    <text evidence="4">The sequence shown here is derived from an EMBL/GenBank/DDBJ whole genome shotgun (WGS) entry which is preliminary data.</text>
</comment>
<sequence>MNVNLFKTPINMSQQSILVTGATGNQGQGVVRSCLSSTTYKVYALVRDPLRAAAQDLEKRGAVLVKGDLGDSASLAAALEQLKPTTVFLNPPPGSEAAQLSHARNVINAAKAAPSVQTMIYSSASGADRPENFPKDPANPMYEYWITKNEIENLVRSAGFPNWTIVQLGFFMQLFVPPVSNHMFPELWGSNDGRRVIRTAFWPETKLHVIDGGDIGAVVAVALQKPEEFRERTVNLAAEALTTSELAKKIGKARGEKIEVVHETAEDLARKLGPMGPRLVAAQDLFNDIGFSIDIKRNQEEFDLTSVEDFFSKAEV</sequence>
<proteinExistence type="inferred from homology"/>
<keyword evidence="5" id="KW-1185">Reference proteome</keyword>
<dbReference type="OrthoDB" id="3358371at2759"/>
<evidence type="ECO:0000313" key="5">
    <source>
        <dbReference type="Proteomes" id="UP000758603"/>
    </source>
</evidence>
<comment type="similarity">
    <text evidence="1">Belongs to the NmrA-type oxidoreductase family.</text>
</comment>
<dbReference type="PANTHER" id="PTHR42748:SF7">
    <property type="entry name" value="NMRA LIKE REDOX SENSOR 1-RELATED"/>
    <property type="match status" value="1"/>
</dbReference>
<evidence type="ECO:0000256" key="2">
    <source>
        <dbReference type="ARBA" id="ARBA00022857"/>
    </source>
</evidence>
<dbReference type="Pfam" id="PF05368">
    <property type="entry name" value="NmrA"/>
    <property type="match status" value="1"/>
</dbReference>
<gene>
    <name evidence="4" type="ORF">BKA67DRAFT_554774</name>
</gene>
<evidence type="ECO:0000313" key="4">
    <source>
        <dbReference type="EMBL" id="KAH6657256.1"/>
    </source>
</evidence>
<dbReference type="InterPro" id="IPR008030">
    <property type="entry name" value="NmrA-like"/>
</dbReference>
<dbReference type="AlphaFoldDB" id="A0A9P8US92"/>
<dbReference type="RefSeq" id="XP_045961490.1">
    <property type="nucleotide sequence ID" value="XM_046102013.1"/>
</dbReference>
<feature type="domain" description="NmrA-like" evidence="3">
    <location>
        <begin position="14"/>
        <end position="310"/>
    </location>
</feature>
<dbReference type="PANTHER" id="PTHR42748">
    <property type="entry name" value="NITROGEN METABOLITE REPRESSION PROTEIN NMRA FAMILY MEMBER"/>
    <property type="match status" value="1"/>
</dbReference>
<name>A0A9P8US92_9PEZI</name>
<evidence type="ECO:0000259" key="3">
    <source>
        <dbReference type="Pfam" id="PF05368"/>
    </source>
</evidence>
<keyword evidence="2" id="KW-0521">NADP</keyword>
<dbReference type="InterPro" id="IPR036291">
    <property type="entry name" value="NAD(P)-bd_dom_sf"/>
</dbReference>
<reference evidence="4" key="1">
    <citation type="journal article" date="2021" name="Nat. Commun.">
        <title>Genetic determinants of endophytism in the Arabidopsis root mycobiome.</title>
        <authorList>
            <person name="Mesny F."/>
            <person name="Miyauchi S."/>
            <person name="Thiergart T."/>
            <person name="Pickel B."/>
            <person name="Atanasova L."/>
            <person name="Karlsson M."/>
            <person name="Huettel B."/>
            <person name="Barry K.W."/>
            <person name="Haridas S."/>
            <person name="Chen C."/>
            <person name="Bauer D."/>
            <person name="Andreopoulos W."/>
            <person name="Pangilinan J."/>
            <person name="LaButti K."/>
            <person name="Riley R."/>
            <person name="Lipzen A."/>
            <person name="Clum A."/>
            <person name="Drula E."/>
            <person name="Henrissat B."/>
            <person name="Kohler A."/>
            <person name="Grigoriev I.V."/>
            <person name="Martin F.M."/>
            <person name="Hacquard S."/>
        </authorList>
    </citation>
    <scope>NUCLEOTIDE SEQUENCE</scope>
    <source>
        <strain evidence="4">MPI-SDFR-AT-0073</strain>
    </source>
</reference>
<dbReference type="EMBL" id="JAGPXC010000002">
    <property type="protein sequence ID" value="KAH6657256.1"/>
    <property type="molecule type" value="Genomic_DNA"/>
</dbReference>
<dbReference type="GO" id="GO:0005634">
    <property type="term" value="C:nucleus"/>
    <property type="evidence" value="ECO:0007669"/>
    <property type="project" value="TreeGrafter"/>
</dbReference>
<accession>A0A9P8US92</accession>
<dbReference type="Proteomes" id="UP000758603">
    <property type="component" value="Unassembled WGS sequence"/>
</dbReference>
<dbReference type="Gene3D" id="3.40.50.720">
    <property type="entry name" value="NAD(P)-binding Rossmann-like Domain"/>
    <property type="match status" value="1"/>
</dbReference>
<dbReference type="InterPro" id="IPR051164">
    <property type="entry name" value="NmrA-like_oxidored"/>
</dbReference>
<dbReference type="SUPFAM" id="SSF51735">
    <property type="entry name" value="NAD(P)-binding Rossmann-fold domains"/>
    <property type="match status" value="1"/>
</dbReference>
<evidence type="ECO:0000256" key="1">
    <source>
        <dbReference type="ARBA" id="ARBA00006328"/>
    </source>
</evidence>